<dbReference type="AlphaFoldDB" id="A0A1M6IEV5"/>
<reference evidence="14" key="1">
    <citation type="submission" date="2016-11" db="EMBL/GenBank/DDBJ databases">
        <authorList>
            <person name="Varghese N."/>
            <person name="Submissions S."/>
        </authorList>
    </citation>
    <scope>NUCLEOTIDE SEQUENCE [LARGE SCALE GENOMIC DNA]</scope>
    <source>
        <strain evidence="14">DSM 17957</strain>
    </source>
</reference>
<evidence type="ECO:0000313" key="13">
    <source>
        <dbReference type="EMBL" id="SHJ32997.1"/>
    </source>
</evidence>
<dbReference type="Pfam" id="PF00015">
    <property type="entry name" value="MCPsignal"/>
    <property type="match status" value="1"/>
</dbReference>
<dbReference type="OrthoDB" id="9762005at2"/>
<keyword evidence="4 10" id="KW-0812">Transmembrane</keyword>
<dbReference type="InterPro" id="IPR004089">
    <property type="entry name" value="MCPsignal_dom"/>
</dbReference>
<keyword evidence="5 10" id="KW-1133">Transmembrane helix</keyword>
<evidence type="ECO:0000256" key="10">
    <source>
        <dbReference type="SAM" id="Phobius"/>
    </source>
</evidence>
<dbReference type="Gene3D" id="6.10.340.10">
    <property type="match status" value="1"/>
</dbReference>
<feature type="domain" description="Methyl-accepting transducer" evidence="11">
    <location>
        <begin position="371"/>
        <end position="607"/>
    </location>
</feature>
<evidence type="ECO:0000256" key="9">
    <source>
        <dbReference type="PROSITE-ProRule" id="PRU00284"/>
    </source>
</evidence>
<dbReference type="PANTHER" id="PTHR32089">
    <property type="entry name" value="METHYL-ACCEPTING CHEMOTAXIS PROTEIN MCPB"/>
    <property type="match status" value="1"/>
</dbReference>
<name>A0A1M6IEV5_9FIRM</name>
<evidence type="ECO:0000259" key="12">
    <source>
        <dbReference type="PROSITE" id="PS50885"/>
    </source>
</evidence>
<dbReference type="CDD" id="cd12914">
    <property type="entry name" value="PDC1_DGC_like"/>
    <property type="match status" value="1"/>
</dbReference>
<dbReference type="STRING" id="1121919.SAMN02745975_01821"/>
<dbReference type="SUPFAM" id="SSF58104">
    <property type="entry name" value="Methyl-accepting chemotaxis protein (MCP) signaling domain"/>
    <property type="match status" value="1"/>
</dbReference>
<feature type="transmembrane region" description="Helical" evidence="10">
    <location>
        <begin position="281"/>
        <end position="303"/>
    </location>
</feature>
<evidence type="ECO:0000256" key="1">
    <source>
        <dbReference type="ARBA" id="ARBA00004651"/>
    </source>
</evidence>
<dbReference type="PROSITE" id="PS50111">
    <property type="entry name" value="CHEMOTAXIS_TRANSDUC_2"/>
    <property type="match status" value="1"/>
</dbReference>
<keyword evidence="7 9" id="KW-0807">Transducer</keyword>
<evidence type="ECO:0000256" key="3">
    <source>
        <dbReference type="ARBA" id="ARBA00022500"/>
    </source>
</evidence>
<sequence>MLKRITLRTKIILLLIVLTVSSVSTVGYMAARSQMNNLKGNLINSATNLANTLSHEINLFLTQNVTVIEGVASLPDVRSFNTEDQRLTLEALSKSHTSFAVIFTTDAKGLQVARSDGKAQFDDLSSREYMQTILSTKKTVISDVVISKTTGKPAVVIVAPILGSGGEFIGTVGGTLDLSSIEEMRKRIIMGEKGYAFITDKKGQILAHPDTAMVDAQENVSDIPVVAKALQGQAGHEDYIYKENHIFGAYTTVPIVGWPVVVRQPYEEAYASVQATKKETAALIGVVLLICVLLGYAFSVYLLKPIKVLLEASREFAKGNLSYSFSIHTQDEIGNLAESFHQMRDSLKDLIKKIVLASEQISATSTSVLESSQQTNIVATQIAEAISQLALGSDEQAKSVQSSSESVRSIVNSIDHIAKISAESFESASDAESFVSHGVKTVEEQEQKMKESSDTVRHVADAILSLNEKSLQIGEIIEVIQGISSQTNLLALNAAIEAARAGEHGKGFAVVADEVRKLAEESQKSTEKIQELIKDIQTAINAAVRESDSAAETILQQEKNTRNTTEVFRKIKDNVHRITLQVKDITTATQSATAEGKSIASEIDSISAISQETAASTEEVAASTEEQTASLEYINTSIEELNELAKQLKASVNSFKL</sequence>
<dbReference type="InterPro" id="IPR029151">
    <property type="entry name" value="Sensor-like_sf"/>
</dbReference>
<dbReference type="InterPro" id="IPR033479">
    <property type="entry name" value="dCache_1"/>
</dbReference>
<protein>
    <submittedName>
        <fullName evidence="13">Methyl-accepting chemotaxis protein</fullName>
    </submittedName>
</protein>
<evidence type="ECO:0000259" key="11">
    <source>
        <dbReference type="PROSITE" id="PS50111"/>
    </source>
</evidence>
<dbReference type="CDD" id="cd11386">
    <property type="entry name" value="MCP_signal"/>
    <property type="match status" value="1"/>
</dbReference>
<accession>A0A1M6IEV5</accession>
<evidence type="ECO:0000256" key="2">
    <source>
        <dbReference type="ARBA" id="ARBA00022475"/>
    </source>
</evidence>
<keyword evidence="2" id="KW-1003">Cell membrane</keyword>
<evidence type="ECO:0000256" key="8">
    <source>
        <dbReference type="ARBA" id="ARBA00029447"/>
    </source>
</evidence>
<dbReference type="CDD" id="cd06225">
    <property type="entry name" value="HAMP"/>
    <property type="match status" value="1"/>
</dbReference>
<evidence type="ECO:0000256" key="4">
    <source>
        <dbReference type="ARBA" id="ARBA00022692"/>
    </source>
</evidence>
<evidence type="ECO:0000256" key="6">
    <source>
        <dbReference type="ARBA" id="ARBA00023136"/>
    </source>
</evidence>
<dbReference type="GO" id="GO:0007165">
    <property type="term" value="P:signal transduction"/>
    <property type="evidence" value="ECO:0007669"/>
    <property type="project" value="UniProtKB-KW"/>
</dbReference>
<dbReference type="PANTHER" id="PTHR32089:SF112">
    <property type="entry name" value="LYSOZYME-LIKE PROTEIN-RELATED"/>
    <property type="match status" value="1"/>
</dbReference>
<dbReference type="Pfam" id="PF02743">
    <property type="entry name" value="dCache_1"/>
    <property type="match status" value="1"/>
</dbReference>
<dbReference type="CDD" id="cd12912">
    <property type="entry name" value="PDC2_MCP_like"/>
    <property type="match status" value="1"/>
</dbReference>
<dbReference type="SUPFAM" id="SSF103190">
    <property type="entry name" value="Sensory domain-like"/>
    <property type="match status" value="1"/>
</dbReference>
<dbReference type="SMART" id="SM00304">
    <property type="entry name" value="HAMP"/>
    <property type="match status" value="1"/>
</dbReference>
<dbReference type="Proteomes" id="UP000184536">
    <property type="component" value="Unassembled WGS sequence"/>
</dbReference>
<feature type="domain" description="HAMP" evidence="12">
    <location>
        <begin position="300"/>
        <end position="352"/>
    </location>
</feature>
<dbReference type="PROSITE" id="PS50885">
    <property type="entry name" value="HAMP"/>
    <property type="match status" value="1"/>
</dbReference>
<comment type="similarity">
    <text evidence="8">Belongs to the methyl-accepting chemotaxis (MCP) protein family.</text>
</comment>
<dbReference type="SMART" id="SM00283">
    <property type="entry name" value="MA"/>
    <property type="match status" value="1"/>
</dbReference>
<comment type="subcellular location">
    <subcellularLocation>
        <location evidence="1">Cell membrane</location>
        <topology evidence="1">Multi-pass membrane protein</topology>
    </subcellularLocation>
</comment>
<organism evidence="13 14">
    <name type="scientific">Geosporobacter subterraneus DSM 17957</name>
    <dbReference type="NCBI Taxonomy" id="1121919"/>
    <lineage>
        <taxon>Bacteria</taxon>
        <taxon>Bacillati</taxon>
        <taxon>Bacillota</taxon>
        <taxon>Clostridia</taxon>
        <taxon>Peptostreptococcales</taxon>
        <taxon>Thermotaleaceae</taxon>
        <taxon>Geosporobacter</taxon>
    </lineage>
</organism>
<dbReference type="InterPro" id="IPR003660">
    <property type="entry name" value="HAMP_dom"/>
</dbReference>
<dbReference type="GO" id="GO:0005886">
    <property type="term" value="C:plasma membrane"/>
    <property type="evidence" value="ECO:0007669"/>
    <property type="project" value="UniProtKB-SubCell"/>
</dbReference>
<proteinExistence type="inferred from homology"/>
<dbReference type="Gene3D" id="3.30.450.20">
    <property type="entry name" value="PAS domain"/>
    <property type="match status" value="1"/>
</dbReference>
<dbReference type="RefSeq" id="WP_110940974.1">
    <property type="nucleotide sequence ID" value="NZ_FQZV01000021.1"/>
</dbReference>
<dbReference type="Gene3D" id="1.10.287.950">
    <property type="entry name" value="Methyl-accepting chemotaxis protein"/>
    <property type="match status" value="1"/>
</dbReference>
<keyword evidence="14" id="KW-1185">Reference proteome</keyword>
<gene>
    <name evidence="13" type="ORF">SAMN02745975_01821</name>
</gene>
<feature type="transmembrane region" description="Helical" evidence="10">
    <location>
        <begin position="12"/>
        <end position="31"/>
    </location>
</feature>
<evidence type="ECO:0000256" key="7">
    <source>
        <dbReference type="ARBA" id="ARBA00023224"/>
    </source>
</evidence>
<evidence type="ECO:0000313" key="14">
    <source>
        <dbReference type="Proteomes" id="UP000184536"/>
    </source>
</evidence>
<dbReference type="GO" id="GO:0006935">
    <property type="term" value="P:chemotaxis"/>
    <property type="evidence" value="ECO:0007669"/>
    <property type="project" value="UniProtKB-KW"/>
</dbReference>
<keyword evidence="6 10" id="KW-0472">Membrane</keyword>
<dbReference type="EMBL" id="FQZV01000021">
    <property type="protein sequence ID" value="SHJ32997.1"/>
    <property type="molecule type" value="Genomic_DNA"/>
</dbReference>
<keyword evidence="3" id="KW-0145">Chemotaxis</keyword>
<evidence type="ECO:0000256" key="5">
    <source>
        <dbReference type="ARBA" id="ARBA00022989"/>
    </source>
</evidence>
<dbReference type="Pfam" id="PF00672">
    <property type="entry name" value="HAMP"/>
    <property type="match status" value="1"/>
</dbReference>